<dbReference type="PROSITE" id="PS00163">
    <property type="entry name" value="FUMARATE_LYASES"/>
    <property type="match status" value="1"/>
</dbReference>
<evidence type="ECO:0000313" key="3">
    <source>
        <dbReference type="EMBL" id="CAD9493069.1"/>
    </source>
</evidence>
<dbReference type="InterPro" id="IPR009049">
    <property type="entry name" value="Argininosuccinate_lyase"/>
</dbReference>
<evidence type="ECO:0000259" key="2">
    <source>
        <dbReference type="Pfam" id="PF00206"/>
    </source>
</evidence>
<evidence type="ECO:0000256" key="1">
    <source>
        <dbReference type="ARBA" id="ARBA00010755"/>
    </source>
</evidence>
<dbReference type="PANTHER" id="PTHR43814:SF1">
    <property type="entry name" value="ARGININOSUCCINATE LYASE"/>
    <property type="match status" value="1"/>
</dbReference>
<accession>A0A7S2HKH2</accession>
<dbReference type="SUPFAM" id="SSF48557">
    <property type="entry name" value="L-aspartase-like"/>
    <property type="match status" value="1"/>
</dbReference>
<feature type="domain" description="Fumarate lyase N-terminal" evidence="2">
    <location>
        <begin position="4"/>
        <end position="254"/>
    </location>
</feature>
<dbReference type="InterPro" id="IPR000362">
    <property type="entry name" value="Fumarate_lyase_fam"/>
</dbReference>
<dbReference type="Gene3D" id="1.20.200.10">
    <property type="entry name" value="Fumarase/aspartase (Central domain)"/>
    <property type="match status" value="1"/>
</dbReference>
<name>A0A7S2HKH2_9DINO</name>
<dbReference type="Gene3D" id="1.10.275.10">
    <property type="entry name" value="Fumarase/aspartase (N-terminal domain)"/>
    <property type="match status" value="1"/>
</dbReference>
<dbReference type="Gene3D" id="1.10.40.30">
    <property type="entry name" value="Fumarase/aspartase (C-terminal domain)"/>
    <property type="match status" value="1"/>
</dbReference>
<dbReference type="InterPro" id="IPR024083">
    <property type="entry name" value="Fumarase/histidase_N"/>
</dbReference>
<dbReference type="Pfam" id="PF00206">
    <property type="entry name" value="Lyase_1"/>
    <property type="match status" value="1"/>
</dbReference>
<dbReference type="PANTHER" id="PTHR43814">
    <property type="entry name" value="ARGININOSUCCINATE LYASE"/>
    <property type="match status" value="1"/>
</dbReference>
<protein>
    <recommendedName>
        <fullName evidence="2">Fumarate lyase N-terminal domain-containing protein</fullName>
    </recommendedName>
</protein>
<dbReference type="EMBL" id="HBGW01004231">
    <property type="protein sequence ID" value="CAD9493069.1"/>
    <property type="molecule type" value="Transcribed_RNA"/>
</dbReference>
<reference evidence="3" key="1">
    <citation type="submission" date="2021-01" db="EMBL/GenBank/DDBJ databases">
        <authorList>
            <person name="Corre E."/>
            <person name="Pelletier E."/>
            <person name="Niang G."/>
            <person name="Scheremetjew M."/>
            <person name="Finn R."/>
            <person name="Kale V."/>
            <person name="Holt S."/>
            <person name="Cochrane G."/>
            <person name="Meng A."/>
            <person name="Brown T."/>
            <person name="Cohen L."/>
        </authorList>
    </citation>
    <scope>NUCLEOTIDE SEQUENCE</scope>
    <source>
        <strain evidence="3">RCC3387</strain>
    </source>
</reference>
<dbReference type="GO" id="GO:0004056">
    <property type="term" value="F:argininosuccinate lyase activity"/>
    <property type="evidence" value="ECO:0007669"/>
    <property type="project" value="InterPro"/>
</dbReference>
<dbReference type="InterPro" id="IPR020557">
    <property type="entry name" value="Fumarate_lyase_CS"/>
</dbReference>
<sequence length="372" mass="40616">MMLVKIGVLTAAEGDTLKKALAEIGALWREGKFKVERSQEDGHTAIEQYITEKYGEVGKKIHTGRSRNDQSLTMIRLFALDRLREVRRLAAQLAAAAEAKAKALADVPMPGYTHMQRAMPTTVGKWLGAFASGWRDVEPLAAAALTVLDQSPLGSAAGFGINGLELDRAASAEAMGFARVQENPMYCGLSRGMFENLALQAMSFAVVLCSRFATDMMMFTQQESAFLKLPDNFVTGSSIMPQKKNYDLFEIMRANGKVFGSLQQQIQETVVGLGSGYHRDLQCTKKAFVEACGLCTSTLELLVEAVPRLEAREANLRAAMTEDLFVTDEVYRKVAAGAPFREAYAAAKADFFKRQAAAEAEREGAAKAARTQ</sequence>
<dbReference type="PRINTS" id="PR00145">
    <property type="entry name" value="ARGSUCLYASE"/>
</dbReference>
<gene>
    <name evidence="3" type="ORF">BRAN1462_LOCUS2814</name>
</gene>
<organism evidence="3">
    <name type="scientific">Zooxanthella nutricula</name>
    <dbReference type="NCBI Taxonomy" id="1333877"/>
    <lineage>
        <taxon>Eukaryota</taxon>
        <taxon>Sar</taxon>
        <taxon>Alveolata</taxon>
        <taxon>Dinophyceae</taxon>
        <taxon>Peridiniales</taxon>
        <taxon>Peridiniales incertae sedis</taxon>
        <taxon>Zooxanthella</taxon>
    </lineage>
</organism>
<proteinExistence type="inferred from homology"/>
<dbReference type="InterPro" id="IPR008948">
    <property type="entry name" value="L-Aspartase-like"/>
</dbReference>
<dbReference type="GO" id="GO:0005829">
    <property type="term" value="C:cytosol"/>
    <property type="evidence" value="ECO:0007669"/>
    <property type="project" value="TreeGrafter"/>
</dbReference>
<comment type="similarity">
    <text evidence="1">Belongs to the lyase 1 family. Argininosuccinate lyase subfamily.</text>
</comment>
<dbReference type="AlphaFoldDB" id="A0A7S2HKH2"/>
<dbReference type="InterPro" id="IPR022761">
    <property type="entry name" value="Fumarate_lyase_N"/>
</dbReference>
<dbReference type="GO" id="GO:0042450">
    <property type="term" value="P:L-arginine biosynthetic process via ornithine"/>
    <property type="evidence" value="ECO:0007669"/>
    <property type="project" value="InterPro"/>
</dbReference>
<dbReference type="PRINTS" id="PR00149">
    <property type="entry name" value="FUMRATELYASE"/>
</dbReference>